<comment type="similarity">
    <text evidence="12">Belongs to the cytochrome b561 family.</text>
</comment>
<dbReference type="Pfam" id="PF01292">
    <property type="entry name" value="Ni_hydr_CYTB"/>
    <property type="match status" value="1"/>
</dbReference>
<dbReference type="RefSeq" id="WP_106646008.1">
    <property type="nucleotide sequence ID" value="NZ_BMGO01000002.1"/>
</dbReference>
<dbReference type="Proteomes" id="UP000232693">
    <property type="component" value="Chromosome"/>
</dbReference>
<name>A0A2K9A9M7_9GAMM</name>
<keyword evidence="9" id="KW-1133">Transmembrane helix</keyword>
<evidence type="ECO:0000256" key="3">
    <source>
        <dbReference type="ARBA" id="ARBA00022448"/>
    </source>
</evidence>
<keyword evidence="7" id="KW-0479">Metal-binding</keyword>
<evidence type="ECO:0000256" key="7">
    <source>
        <dbReference type="ARBA" id="ARBA00022723"/>
    </source>
</evidence>
<keyword evidence="5" id="KW-0349">Heme</keyword>
<dbReference type="AlphaFoldDB" id="A0A2K9A9M7"/>
<keyword evidence="10" id="KW-0408">Iron</keyword>
<evidence type="ECO:0000256" key="5">
    <source>
        <dbReference type="ARBA" id="ARBA00022617"/>
    </source>
</evidence>
<dbReference type="KEGG" id="kpd:CW740_02290"/>
<keyword evidence="11" id="KW-0472">Membrane</keyword>
<evidence type="ECO:0000256" key="8">
    <source>
        <dbReference type="ARBA" id="ARBA00022982"/>
    </source>
</evidence>
<dbReference type="SUPFAM" id="SSF81342">
    <property type="entry name" value="Transmembrane di-heme cytochromes"/>
    <property type="match status" value="1"/>
</dbReference>
<dbReference type="PANTHER" id="PTHR30529:SF1">
    <property type="entry name" value="CYTOCHROME B561 HOMOLOG 2"/>
    <property type="match status" value="1"/>
</dbReference>
<sequence length="176" mass="20276">MQEKYSLALRVLHWLIALMLIVMIAVGWYMAGLPMESELKYEIYPVHKSFGITVLGLVIIRIIVRLFSKNPPLPSSLATWERWLTKITHFLFYVLMVAIPVVGYLSSDYQGFDVEWFGVPIPGLVADNEDTAHLMHELHEILAYSLLLLIILHLAGTIKHRWFDKGSDTDVLRRML</sequence>
<dbReference type="InterPro" id="IPR052168">
    <property type="entry name" value="Cytochrome_b561_oxidase"/>
</dbReference>
<protein>
    <submittedName>
        <fullName evidence="13">Cytochrome B</fullName>
    </submittedName>
</protein>
<dbReference type="PANTHER" id="PTHR30529">
    <property type="entry name" value="CYTOCHROME B561"/>
    <property type="match status" value="1"/>
</dbReference>
<evidence type="ECO:0000256" key="9">
    <source>
        <dbReference type="ARBA" id="ARBA00022989"/>
    </source>
</evidence>
<dbReference type="OrthoDB" id="1247465at2"/>
<evidence type="ECO:0000256" key="11">
    <source>
        <dbReference type="ARBA" id="ARBA00023136"/>
    </source>
</evidence>
<comment type="subcellular location">
    <subcellularLocation>
        <location evidence="2">Cell membrane</location>
        <topology evidence="2">Multi-pass membrane protein</topology>
    </subcellularLocation>
</comment>
<evidence type="ECO:0000256" key="4">
    <source>
        <dbReference type="ARBA" id="ARBA00022475"/>
    </source>
</evidence>
<dbReference type="Gene3D" id="1.20.950.20">
    <property type="entry name" value="Transmembrane di-heme cytochromes, Chain C"/>
    <property type="match status" value="1"/>
</dbReference>
<keyword evidence="14" id="KW-1185">Reference proteome</keyword>
<reference evidence="13 14" key="1">
    <citation type="submission" date="2017-12" db="EMBL/GenBank/DDBJ databases">
        <title>Kangiella profundi FT102 completed genome.</title>
        <authorList>
            <person name="Xu J."/>
            <person name="Wang J."/>
            <person name="Lu Y."/>
        </authorList>
    </citation>
    <scope>NUCLEOTIDE SEQUENCE [LARGE SCALE GENOMIC DNA]</scope>
    <source>
        <strain evidence="13 14">FT102</strain>
    </source>
</reference>
<evidence type="ECO:0000256" key="6">
    <source>
        <dbReference type="ARBA" id="ARBA00022692"/>
    </source>
</evidence>
<dbReference type="GO" id="GO:0020037">
    <property type="term" value="F:heme binding"/>
    <property type="evidence" value="ECO:0007669"/>
    <property type="project" value="TreeGrafter"/>
</dbReference>
<accession>A0A2K9A9M7</accession>
<comment type="cofactor">
    <cofactor evidence="1">
        <name>heme b</name>
        <dbReference type="ChEBI" id="CHEBI:60344"/>
    </cofactor>
</comment>
<evidence type="ECO:0000313" key="13">
    <source>
        <dbReference type="EMBL" id="AUD78127.1"/>
    </source>
</evidence>
<keyword evidence="6" id="KW-0812">Transmembrane</keyword>
<dbReference type="InterPro" id="IPR011577">
    <property type="entry name" value="Cyt_b561_bac/Ni-Hgenase"/>
</dbReference>
<dbReference type="GO" id="GO:0009055">
    <property type="term" value="F:electron transfer activity"/>
    <property type="evidence" value="ECO:0007669"/>
    <property type="project" value="InterPro"/>
</dbReference>
<evidence type="ECO:0000313" key="14">
    <source>
        <dbReference type="Proteomes" id="UP000232693"/>
    </source>
</evidence>
<evidence type="ECO:0000256" key="2">
    <source>
        <dbReference type="ARBA" id="ARBA00004651"/>
    </source>
</evidence>
<evidence type="ECO:0000256" key="10">
    <source>
        <dbReference type="ARBA" id="ARBA00023004"/>
    </source>
</evidence>
<dbReference type="GO" id="GO:0022904">
    <property type="term" value="P:respiratory electron transport chain"/>
    <property type="evidence" value="ECO:0007669"/>
    <property type="project" value="InterPro"/>
</dbReference>
<dbReference type="GO" id="GO:0046872">
    <property type="term" value="F:metal ion binding"/>
    <property type="evidence" value="ECO:0007669"/>
    <property type="project" value="UniProtKB-KW"/>
</dbReference>
<evidence type="ECO:0000256" key="1">
    <source>
        <dbReference type="ARBA" id="ARBA00001970"/>
    </source>
</evidence>
<keyword evidence="8" id="KW-0249">Electron transport</keyword>
<keyword evidence="4" id="KW-1003">Cell membrane</keyword>
<keyword evidence="3" id="KW-0813">Transport</keyword>
<dbReference type="EMBL" id="CP025120">
    <property type="protein sequence ID" value="AUD78127.1"/>
    <property type="molecule type" value="Genomic_DNA"/>
</dbReference>
<gene>
    <name evidence="13" type="ORF">CW740_02290</name>
</gene>
<organism evidence="13 14">
    <name type="scientific">Kangiella profundi</name>
    <dbReference type="NCBI Taxonomy" id="1561924"/>
    <lineage>
        <taxon>Bacteria</taxon>
        <taxon>Pseudomonadati</taxon>
        <taxon>Pseudomonadota</taxon>
        <taxon>Gammaproteobacteria</taxon>
        <taxon>Kangiellales</taxon>
        <taxon>Kangiellaceae</taxon>
        <taxon>Kangiella</taxon>
    </lineage>
</organism>
<proteinExistence type="inferred from homology"/>
<dbReference type="InterPro" id="IPR016174">
    <property type="entry name" value="Di-haem_cyt_TM"/>
</dbReference>
<dbReference type="GO" id="GO:0005886">
    <property type="term" value="C:plasma membrane"/>
    <property type="evidence" value="ECO:0007669"/>
    <property type="project" value="UniProtKB-SubCell"/>
</dbReference>
<evidence type="ECO:0000256" key="12">
    <source>
        <dbReference type="ARBA" id="ARBA00037975"/>
    </source>
</evidence>